<comment type="function">
    <text evidence="7">Protein S19 forms a complex with S13 that binds strongly to the 16S ribosomal RNA.</text>
</comment>
<proteinExistence type="inferred from homology"/>
<dbReference type="PANTHER" id="PTHR11880:SF8">
    <property type="entry name" value="SMALL RIBOSOMAL SUBUNIT PROTEIN US19M"/>
    <property type="match status" value="1"/>
</dbReference>
<dbReference type="EMBL" id="MEWX01000002">
    <property type="protein sequence ID" value="OGC81226.1"/>
    <property type="molecule type" value="Genomic_DNA"/>
</dbReference>
<dbReference type="GO" id="GO:0015935">
    <property type="term" value="C:small ribosomal subunit"/>
    <property type="evidence" value="ECO:0007669"/>
    <property type="project" value="InterPro"/>
</dbReference>
<evidence type="ECO:0000256" key="8">
    <source>
        <dbReference type="RuleBase" id="RU003485"/>
    </source>
</evidence>
<comment type="similarity">
    <text evidence="1 7 8">Belongs to the universal ribosomal protein uS19 family.</text>
</comment>
<evidence type="ECO:0000256" key="1">
    <source>
        <dbReference type="ARBA" id="ARBA00007345"/>
    </source>
</evidence>
<dbReference type="InterPro" id="IPR002222">
    <property type="entry name" value="Ribosomal_uS19"/>
</dbReference>
<dbReference type="NCBIfam" id="TIGR01050">
    <property type="entry name" value="rpsS_bact"/>
    <property type="match status" value="1"/>
</dbReference>
<evidence type="ECO:0000313" key="9">
    <source>
        <dbReference type="EMBL" id="OGC81226.1"/>
    </source>
</evidence>
<sequence length="119" mass="12987">MSRSLSKGPYVDEKLLKKIIGKRPGSLTVKTWARRSQIAPEMVGFTFSVHNGKVHIDVLVTEDMVGHRLGEFSPTKKFTRHGGKMQKEMELKQKEAEIAAAQAAKGAADAATAKKPAAK</sequence>
<evidence type="ECO:0000256" key="3">
    <source>
        <dbReference type="ARBA" id="ARBA00022884"/>
    </source>
</evidence>
<dbReference type="PANTHER" id="PTHR11880">
    <property type="entry name" value="RIBOSOMAL PROTEIN S19P FAMILY MEMBER"/>
    <property type="match status" value="1"/>
</dbReference>
<dbReference type="Gene3D" id="3.30.860.10">
    <property type="entry name" value="30s Ribosomal Protein S19, Chain A"/>
    <property type="match status" value="1"/>
</dbReference>
<evidence type="ECO:0000256" key="6">
    <source>
        <dbReference type="ARBA" id="ARBA00035163"/>
    </source>
</evidence>
<name>A0A1F4XHY5_9BACT</name>
<dbReference type="AlphaFoldDB" id="A0A1F4XHY5"/>
<dbReference type="GO" id="GO:0003735">
    <property type="term" value="F:structural constituent of ribosome"/>
    <property type="evidence" value="ECO:0007669"/>
    <property type="project" value="InterPro"/>
</dbReference>
<dbReference type="InterPro" id="IPR020934">
    <property type="entry name" value="Ribosomal_uS19_CS"/>
</dbReference>
<protein>
    <recommendedName>
        <fullName evidence="6 7">Small ribosomal subunit protein uS19</fullName>
    </recommendedName>
</protein>
<dbReference type="FunFam" id="3.30.860.10:FF:000001">
    <property type="entry name" value="30S ribosomal protein S19"/>
    <property type="match status" value="1"/>
</dbReference>
<evidence type="ECO:0000256" key="7">
    <source>
        <dbReference type="HAMAP-Rule" id="MF_00531"/>
    </source>
</evidence>
<dbReference type="InterPro" id="IPR005732">
    <property type="entry name" value="Ribosomal_uS19_bac-type"/>
</dbReference>
<dbReference type="SUPFAM" id="SSF54570">
    <property type="entry name" value="Ribosomal protein S19"/>
    <property type="match status" value="1"/>
</dbReference>
<dbReference type="InterPro" id="IPR023575">
    <property type="entry name" value="Ribosomal_uS19_SF"/>
</dbReference>
<dbReference type="PROSITE" id="PS00323">
    <property type="entry name" value="RIBOSOMAL_S19"/>
    <property type="match status" value="1"/>
</dbReference>
<gene>
    <name evidence="7" type="primary">rpsS</name>
    <name evidence="9" type="ORF">A2943_00530</name>
</gene>
<keyword evidence="5 7" id="KW-0687">Ribonucleoprotein</keyword>
<dbReference type="STRING" id="1797243.A2943_00530"/>
<evidence type="ECO:0000256" key="4">
    <source>
        <dbReference type="ARBA" id="ARBA00022980"/>
    </source>
</evidence>
<dbReference type="HAMAP" id="MF_00531">
    <property type="entry name" value="Ribosomal_uS19"/>
    <property type="match status" value="1"/>
</dbReference>
<keyword evidence="4 7" id="KW-0689">Ribosomal protein</keyword>
<dbReference type="GO" id="GO:0005737">
    <property type="term" value="C:cytoplasm"/>
    <property type="evidence" value="ECO:0007669"/>
    <property type="project" value="UniProtKB-ARBA"/>
</dbReference>
<keyword evidence="2 7" id="KW-0699">rRNA-binding</keyword>
<organism evidence="9 10">
    <name type="scientific">Candidatus Adlerbacteria bacterium RIFCSPLOWO2_01_FULL_51_16</name>
    <dbReference type="NCBI Taxonomy" id="1797243"/>
    <lineage>
        <taxon>Bacteria</taxon>
        <taxon>Candidatus Adleribacteriota</taxon>
    </lineage>
</organism>
<dbReference type="PRINTS" id="PR00975">
    <property type="entry name" value="RIBOSOMALS19"/>
</dbReference>
<dbReference type="GO" id="GO:0006412">
    <property type="term" value="P:translation"/>
    <property type="evidence" value="ECO:0007669"/>
    <property type="project" value="UniProtKB-UniRule"/>
</dbReference>
<dbReference type="GO" id="GO:0000028">
    <property type="term" value="P:ribosomal small subunit assembly"/>
    <property type="evidence" value="ECO:0007669"/>
    <property type="project" value="TreeGrafter"/>
</dbReference>
<comment type="caution">
    <text evidence="9">The sequence shown here is derived from an EMBL/GenBank/DDBJ whole genome shotgun (WGS) entry which is preliminary data.</text>
</comment>
<evidence type="ECO:0000256" key="2">
    <source>
        <dbReference type="ARBA" id="ARBA00022730"/>
    </source>
</evidence>
<evidence type="ECO:0000313" key="10">
    <source>
        <dbReference type="Proteomes" id="UP000176185"/>
    </source>
</evidence>
<dbReference type="Proteomes" id="UP000176185">
    <property type="component" value="Unassembled WGS sequence"/>
</dbReference>
<dbReference type="Pfam" id="PF00203">
    <property type="entry name" value="Ribosomal_S19"/>
    <property type="match status" value="1"/>
</dbReference>
<evidence type="ECO:0000256" key="5">
    <source>
        <dbReference type="ARBA" id="ARBA00023274"/>
    </source>
</evidence>
<reference evidence="9 10" key="1">
    <citation type="journal article" date="2016" name="Nat. Commun.">
        <title>Thousands of microbial genomes shed light on interconnected biogeochemical processes in an aquifer system.</title>
        <authorList>
            <person name="Anantharaman K."/>
            <person name="Brown C.T."/>
            <person name="Hug L.A."/>
            <person name="Sharon I."/>
            <person name="Castelle C.J."/>
            <person name="Probst A.J."/>
            <person name="Thomas B.C."/>
            <person name="Singh A."/>
            <person name="Wilkins M.J."/>
            <person name="Karaoz U."/>
            <person name="Brodie E.L."/>
            <person name="Williams K.H."/>
            <person name="Hubbard S.S."/>
            <person name="Banfield J.F."/>
        </authorList>
    </citation>
    <scope>NUCLEOTIDE SEQUENCE [LARGE SCALE GENOMIC DNA]</scope>
</reference>
<accession>A0A1F4XHY5</accession>
<dbReference type="GO" id="GO:0019843">
    <property type="term" value="F:rRNA binding"/>
    <property type="evidence" value="ECO:0007669"/>
    <property type="project" value="UniProtKB-UniRule"/>
</dbReference>
<keyword evidence="3 7" id="KW-0694">RNA-binding</keyword>